<organism evidence="2 3">
    <name type="scientific">Sulfurimonas xiamenensis</name>
    <dbReference type="NCBI Taxonomy" id="2590021"/>
    <lineage>
        <taxon>Bacteria</taxon>
        <taxon>Pseudomonadati</taxon>
        <taxon>Campylobacterota</taxon>
        <taxon>Epsilonproteobacteria</taxon>
        <taxon>Campylobacterales</taxon>
        <taxon>Sulfurimonadaceae</taxon>
        <taxon>Sulfurimonas</taxon>
    </lineage>
</organism>
<evidence type="ECO:0000313" key="2">
    <source>
        <dbReference type="EMBL" id="QFR43515.1"/>
    </source>
</evidence>
<name>A0AAJ4A414_9BACT</name>
<reference evidence="3" key="1">
    <citation type="submission" date="2019-06" db="EMBL/GenBank/DDBJ databases">
        <title>Sulfurimonas gotlandica sp. nov., a chemoautotrophic and psychrotolerant epsilonproteobacterium isolated from a pelagic redoxcline, and an emended description of the genus Sulfurimonas.</title>
        <authorList>
            <person name="Wang S."/>
            <person name="Jiang L."/>
            <person name="Shao Z."/>
        </authorList>
    </citation>
    <scope>NUCLEOTIDE SEQUENCE [LARGE SCALE GENOMIC DNA]</scope>
    <source>
        <strain evidence="3">1-1N</strain>
    </source>
</reference>
<evidence type="ECO:0008006" key="4">
    <source>
        <dbReference type="Google" id="ProtNLM"/>
    </source>
</evidence>
<evidence type="ECO:0000313" key="3">
    <source>
        <dbReference type="Proteomes" id="UP000326061"/>
    </source>
</evidence>
<sequence>MFKALLLISLAATIAIADEYSFDMDNIEPKSYEYGGYLRADNKTQRLREQEDRYQDLLRVEGLLDFSYFYDIFTFKANGVATYEYIHNKIAQTESHFNELYVDAKLNVNHSFLVGKKSLMWGKGYFFNPVAFLDRKKDPTDPTVAREGFILTKYGYNKSFSSSLKNLTLDLVYLKADENINNDYSLLNTNEKASDNFAAKLYLLWYDTDIDFIYNYSDKAKEKIGVDFSKNIDINFEVHGEYAKVLNDGYSYLLGVRYLTDFELTIISEYLYQSEGLTKAEIETADYIAPFIAKDYAITSFTQKEPFDLLYFSIYYKNMTNLQDCSQQNKIGANYAFKNNTEVDLSYNINSGGSLSEFGKKQAKDFVWLRITLNY</sequence>
<dbReference type="RefSeq" id="WP_152299578.1">
    <property type="nucleotide sequence ID" value="NZ_CP041166.1"/>
</dbReference>
<evidence type="ECO:0000256" key="1">
    <source>
        <dbReference type="SAM" id="SignalP"/>
    </source>
</evidence>
<feature type="chain" id="PRO_5042476702" description="Phosphate-selective porin O and P" evidence="1">
    <location>
        <begin position="18"/>
        <end position="375"/>
    </location>
</feature>
<accession>A0AAJ4A414</accession>
<protein>
    <recommendedName>
        <fullName evidence="4">Phosphate-selective porin O and P</fullName>
    </recommendedName>
</protein>
<gene>
    <name evidence="2" type="ORF">FJR47_06180</name>
</gene>
<dbReference type="AlphaFoldDB" id="A0AAJ4A414"/>
<dbReference type="Proteomes" id="UP000326061">
    <property type="component" value="Chromosome"/>
</dbReference>
<dbReference type="KEGG" id="suln:FJR47_06180"/>
<feature type="signal peptide" evidence="1">
    <location>
        <begin position="1"/>
        <end position="17"/>
    </location>
</feature>
<keyword evidence="3" id="KW-1185">Reference proteome</keyword>
<keyword evidence="1" id="KW-0732">Signal</keyword>
<proteinExistence type="predicted"/>
<dbReference type="EMBL" id="CP041166">
    <property type="protein sequence ID" value="QFR43515.1"/>
    <property type="molecule type" value="Genomic_DNA"/>
</dbReference>